<dbReference type="EMBL" id="CM020620">
    <property type="protein sequence ID" value="KAK1868360.1"/>
    <property type="molecule type" value="Genomic_DNA"/>
</dbReference>
<protein>
    <submittedName>
        <fullName evidence="1">Uncharacterized protein</fullName>
    </submittedName>
</protein>
<evidence type="ECO:0000313" key="2">
    <source>
        <dbReference type="Proteomes" id="UP000798662"/>
    </source>
</evidence>
<evidence type="ECO:0000313" key="1">
    <source>
        <dbReference type="EMBL" id="KAK1868360.1"/>
    </source>
</evidence>
<proteinExistence type="predicted"/>
<keyword evidence="2" id="KW-1185">Reference proteome</keyword>
<gene>
    <name evidence="1" type="ORF">I4F81_010849</name>
</gene>
<sequence length="386" mass="39703">MQVNTVKPVDGCQDPSAHPIVRPAAAATSWAGPPSQSNLSTLHNSILFLSEVCDQVSNSPHHPLGLSKPAPSIAQQSDNMMALPLADVVCRSTDPDQAAWSDFAAGQEVEFQSAGRLSQIPPSSPISPSAGKPHSPVSTCFGPQLLGAVASVGPGPALSTANVPAGALPSVDAPVSPSPPPRRRPRRRTDGPVKTTAKPRGKARALGRKASPGSSPVGSAANLPVSPRRKPAGATGTPSHTCKVPGCNRAFARTYNLSTHMRTHTGDCPYECEDKSCAKKFKWKSSLTSHRKYHEKREADERAAEAASAAAAAAAVLASAATEDLMSAAESTENEAGAAAVARADAPRWDVQLAPVGMVDVQEAQVGEAAVAAAALAKLRLAGSSV</sequence>
<organism evidence="1 2">
    <name type="scientific">Pyropia yezoensis</name>
    <name type="common">Susabi-nori</name>
    <name type="synonym">Porphyra yezoensis</name>
    <dbReference type="NCBI Taxonomy" id="2788"/>
    <lineage>
        <taxon>Eukaryota</taxon>
        <taxon>Rhodophyta</taxon>
        <taxon>Bangiophyceae</taxon>
        <taxon>Bangiales</taxon>
        <taxon>Bangiaceae</taxon>
        <taxon>Pyropia</taxon>
    </lineage>
</organism>
<accession>A0ACC3CE31</accession>
<name>A0ACC3CE31_PYRYE</name>
<dbReference type="Proteomes" id="UP000798662">
    <property type="component" value="Chromosome 3"/>
</dbReference>
<comment type="caution">
    <text evidence="1">The sequence shown here is derived from an EMBL/GenBank/DDBJ whole genome shotgun (WGS) entry which is preliminary data.</text>
</comment>
<reference evidence="1" key="1">
    <citation type="submission" date="2019-11" db="EMBL/GenBank/DDBJ databases">
        <title>Nori genome reveals adaptations in red seaweeds to the harsh intertidal environment.</title>
        <authorList>
            <person name="Wang D."/>
            <person name="Mao Y."/>
        </authorList>
    </citation>
    <scope>NUCLEOTIDE SEQUENCE</scope>
    <source>
        <tissue evidence="1">Gametophyte</tissue>
    </source>
</reference>